<dbReference type="PANTHER" id="PTHR43525:SF1">
    <property type="entry name" value="PROTEIN MALY"/>
    <property type="match status" value="1"/>
</dbReference>
<dbReference type="InterPro" id="IPR051798">
    <property type="entry name" value="Class-II_PLP-Dep_Aminotrans"/>
</dbReference>
<comment type="cofactor">
    <cofactor evidence="1">
        <name>pyridoxal 5'-phosphate</name>
        <dbReference type="ChEBI" id="CHEBI:597326"/>
    </cofactor>
</comment>
<sequence length="389" mass="43415">MNFDEIIDRRGTGSDKWDQMESLFDVSPDDGLAMWVADTDFRVPQVALDAMQKLVDHGILGYSDATKPYKDAVCWWMENRHGWKIEPEWLLTTSGLVNAVAIALDTFTEKDDGVVLFTPVYHAFAKVIKAQGRTVVECPLVRDGDKYVMDFEAYDAQMTGKEKMLILCSPHNPAGRVWTKEELSEVVAFAKRHDQLLISDEIHQDLVYDGYKHVPTALIEGALPRLITLNAPSKTFNVAGANCGHVIIPDEDIRTKFFTRKKSLGLSPNVFGVKLTQALYNEEGGKWVDALCKYLGENRKIFEEGVAKIPGAKPMHLEGTYLAWVDFSDTGMSAAEVKKRITQDAKIAATPGHVFGKGGEHHVRFNLGLPASRIEDAVERLQNAFSDLQ</sequence>
<dbReference type="Proteomes" id="UP001208041">
    <property type="component" value="Unassembled WGS sequence"/>
</dbReference>
<dbReference type="SUPFAM" id="SSF53383">
    <property type="entry name" value="PLP-dependent transferases"/>
    <property type="match status" value="1"/>
</dbReference>
<reference evidence="7" key="1">
    <citation type="submission" date="2022-10" db="EMBL/GenBank/DDBJ databases">
        <authorList>
            <person name="Yue Y."/>
        </authorList>
    </citation>
    <scope>NUCLEOTIDE SEQUENCE</scope>
    <source>
        <strain evidence="7">Z654</strain>
    </source>
</reference>
<evidence type="ECO:0000313" key="7">
    <source>
        <dbReference type="EMBL" id="MCV6823246.1"/>
    </source>
</evidence>
<dbReference type="AlphaFoldDB" id="A0AAE3IZB4"/>
<dbReference type="GO" id="GO:0008483">
    <property type="term" value="F:transaminase activity"/>
    <property type="evidence" value="ECO:0007669"/>
    <property type="project" value="UniProtKB-KW"/>
</dbReference>
<evidence type="ECO:0000256" key="5">
    <source>
        <dbReference type="ARBA" id="ARBA00037974"/>
    </source>
</evidence>
<dbReference type="GO" id="GO:0030170">
    <property type="term" value="F:pyridoxal phosphate binding"/>
    <property type="evidence" value="ECO:0007669"/>
    <property type="project" value="InterPro"/>
</dbReference>
<keyword evidence="7" id="KW-0808">Transferase</keyword>
<feature type="domain" description="Aminotransferase class I/classII large" evidence="6">
    <location>
        <begin position="43"/>
        <end position="381"/>
    </location>
</feature>
<dbReference type="Gene3D" id="3.90.1150.10">
    <property type="entry name" value="Aspartate Aminotransferase, domain 1"/>
    <property type="match status" value="1"/>
</dbReference>
<organism evidence="7 8">
    <name type="scientific">Halocynthiibacter halioticoli</name>
    <dbReference type="NCBI Taxonomy" id="2986804"/>
    <lineage>
        <taxon>Bacteria</taxon>
        <taxon>Pseudomonadati</taxon>
        <taxon>Pseudomonadota</taxon>
        <taxon>Alphaproteobacteria</taxon>
        <taxon>Rhodobacterales</taxon>
        <taxon>Paracoccaceae</taxon>
        <taxon>Halocynthiibacter</taxon>
    </lineage>
</organism>
<gene>
    <name evidence="7" type="ORF">OH136_01650</name>
</gene>
<keyword evidence="8" id="KW-1185">Reference proteome</keyword>
<dbReference type="CDD" id="cd00609">
    <property type="entry name" value="AAT_like"/>
    <property type="match status" value="1"/>
</dbReference>
<dbReference type="InterPro" id="IPR027619">
    <property type="entry name" value="C-S_lyase_PatB-like"/>
</dbReference>
<dbReference type="RefSeq" id="WP_263952083.1">
    <property type="nucleotide sequence ID" value="NZ_JAOYFC010000001.1"/>
</dbReference>
<dbReference type="EC" id="4.4.1.13" evidence="2"/>
<evidence type="ECO:0000256" key="3">
    <source>
        <dbReference type="ARBA" id="ARBA00022898"/>
    </source>
</evidence>
<evidence type="ECO:0000256" key="1">
    <source>
        <dbReference type="ARBA" id="ARBA00001933"/>
    </source>
</evidence>
<dbReference type="Pfam" id="PF00155">
    <property type="entry name" value="Aminotran_1_2"/>
    <property type="match status" value="1"/>
</dbReference>
<dbReference type="InterPro" id="IPR015424">
    <property type="entry name" value="PyrdxlP-dep_Trfase"/>
</dbReference>
<keyword evidence="7" id="KW-0032">Aminotransferase</keyword>
<evidence type="ECO:0000313" key="8">
    <source>
        <dbReference type="Proteomes" id="UP001208041"/>
    </source>
</evidence>
<dbReference type="InterPro" id="IPR015421">
    <property type="entry name" value="PyrdxlP-dep_Trfase_major"/>
</dbReference>
<dbReference type="PANTHER" id="PTHR43525">
    <property type="entry name" value="PROTEIN MALY"/>
    <property type="match status" value="1"/>
</dbReference>
<dbReference type="InterPro" id="IPR004839">
    <property type="entry name" value="Aminotransferase_I/II_large"/>
</dbReference>
<protein>
    <recommendedName>
        <fullName evidence="2">cysteine-S-conjugate beta-lyase</fullName>
        <ecNumber evidence="2">4.4.1.13</ecNumber>
    </recommendedName>
</protein>
<accession>A0AAE3IZB4</accession>
<dbReference type="NCBIfam" id="TIGR04350">
    <property type="entry name" value="C_S_lyase_PatB"/>
    <property type="match status" value="1"/>
</dbReference>
<keyword evidence="3" id="KW-0663">Pyridoxal phosphate</keyword>
<keyword evidence="4" id="KW-0456">Lyase</keyword>
<comment type="caution">
    <text evidence="7">The sequence shown here is derived from an EMBL/GenBank/DDBJ whole genome shotgun (WGS) entry which is preliminary data.</text>
</comment>
<dbReference type="InterPro" id="IPR015422">
    <property type="entry name" value="PyrdxlP-dep_Trfase_small"/>
</dbReference>
<evidence type="ECO:0000256" key="4">
    <source>
        <dbReference type="ARBA" id="ARBA00023239"/>
    </source>
</evidence>
<dbReference type="GO" id="GO:0047804">
    <property type="term" value="F:cysteine-S-conjugate beta-lyase activity"/>
    <property type="evidence" value="ECO:0007669"/>
    <property type="project" value="UniProtKB-EC"/>
</dbReference>
<dbReference type="Gene3D" id="3.40.640.10">
    <property type="entry name" value="Type I PLP-dependent aspartate aminotransferase-like (Major domain)"/>
    <property type="match status" value="1"/>
</dbReference>
<name>A0AAE3IZB4_9RHOB</name>
<proteinExistence type="inferred from homology"/>
<evidence type="ECO:0000259" key="6">
    <source>
        <dbReference type="Pfam" id="PF00155"/>
    </source>
</evidence>
<dbReference type="EMBL" id="JAOYFC010000001">
    <property type="protein sequence ID" value="MCV6823246.1"/>
    <property type="molecule type" value="Genomic_DNA"/>
</dbReference>
<evidence type="ECO:0000256" key="2">
    <source>
        <dbReference type="ARBA" id="ARBA00012224"/>
    </source>
</evidence>
<comment type="similarity">
    <text evidence="5">Belongs to the class-II pyridoxal-phosphate-dependent aminotransferase family. MalY/PatB cystathionine beta-lyase subfamily.</text>
</comment>